<protein>
    <submittedName>
        <fullName evidence="1">Uncharacterized protein</fullName>
    </submittedName>
</protein>
<sequence>MTTVEGDVFASYQQIELHPGDDGTAPVGLDVGLATTMGEAPYVTLLVPVHTATVRVTGVLTSSPPPPEDWECAVELSVLADPRIVVTGWAGGGVLELPDVEPGWYRVRYVVPDGQAWQDADERGEEYPGTCVLQLWPAPPAPPEILASRVPWSHYWTYGPEARHAADAARAAHPTDPAEQLTLVIDLALSRHPEVADRIAAGDLRYQLGVIRYVQALRSGPGAYDPDAVADLITERARLGRPGG</sequence>
<evidence type="ECO:0000313" key="2">
    <source>
        <dbReference type="Proteomes" id="UP000275356"/>
    </source>
</evidence>
<name>A0A3N2D1X7_9MICO</name>
<dbReference type="RefSeq" id="WP_123740687.1">
    <property type="nucleotide sequence ID" value="NZ_RKHQ01000002.1"/>
</dbReference>
<evidence type="ECO:0000313" key="1">
    <source>
        <dbReference type="EMBL" id="ROR93786.1"/>
    </source>
</evidence>
<dbReference type="OrthoDB" id="4485313at2"/>
<comment type="caution">
    <text evidence="1">The sequence shown here is derived from an EMBL/GenBank/DDBJ whole genome shotgun (WGS) entry which is preliminary data.</text>
</comment>
<dbReference type="AlphaFoldDB" id="A0A3N2D1X7"/>
<gene>
    <name evidence="1" type="ORF">EDD28_3213</name>
</gene>
<organism evidence="1 2">
    <name type="scientific">Salana multivorans</name>
    <dbReference type="NCBI Taxonomy" id="120377"/>
    <lineage>
        <taxon>Bacteria</taxon>
        <taxon>Bacillati</taxon>
        <taxon>Actinomycetota</taxon>
        <taxon>Actinomycetes</taxon>
        <taxon>Micrococcales</taxon>
        <taxon>Beutenbergiaceae</taxon>
        <taxon>Salana</taxon>
    </lineage>
</organism>
<dbReference type="Proteomes" id="UP000275356">
    <property type="component" value="Unassembled WGS sequence"/>
</dbReference>
<reference evidence="1 2" key="1">
    <citation type="submission" date="2018-11" db="EMBL/GenBank/DDBJ databases">
        <title>Sequencing the genomes of 1000 actinobacteria strains.</title>
        <authorList>
            <person name="Klenk H.-P."/>
        </authorList>
    </citation>
    <scope>NUCLEOTIDE SEQUENCE [LARGE SCALE GENOMIC DNA]</scope>
    <source>
        <strain evidence="1 2">DSM 13521</strain>
    </source>
</reference>
<accession>A0A3N2D1X7</accession>
<keyword evidence="2" id="KW-1185">Reference proteome</keyword>
<dbReference type="EMBL" id="RKHQ01000002">
    <property type="protein sequence ID" value="ROR93786.1"/>
    <property type="molecule type" value="Genomic_DNA"/>
</dbReference>
<proteinExistence type="predicted"/>